<dbReference type="Proteomes" id="UP000323521">
    <property type="component" value="Chromosome"/>
</dbReference>
<dbReference type="RefSeq" id="WP_148136057.1">
    <property type="nucleotide sequence ID" value="NZ_CP017634.1"/>
</dbReference>
<accession>A0A3G1KWB4</accession>
<reference evidence="2 3" key="1">
    <citation type="submission" date="2016-10" db="EMBL/GenBank/DDBJ databases">
        <title>Complete Genome Sequence of Peptococcaceae strain DCMF.</title>
        <authorList>
            <person name="Edwards R.J."/>
            <person name="Holland S.I."/>
            <person name="Deshpande N.P."/>
            <person name="Wong Y.K."/>
            <person name="Ertan H."/>
            <person name="Manefield M."/>
            <person name="Russell T.L."/>
            <person name="Lee M.J."/>
        </authorList>
    </citation>
    <scope>NUCLEOTIDE SEQUENCE [LARGE SCALE GENOMIC DNA]</scope>
    <source>
        <strain evidence="2 3">DCMF</strain>
    </source>
</reference>
<evidence type="ECO:0000256" key="1">
    <source>
        <dbReference type="SAM" id="MobiDB-lite"/>
    </source>
</evidence>
<proteinExistence type="predicted"/>
<name>A0A3G1KWB4_FORW1</name>
<protein>
    <submittedName>
        <fullName evidence="2">Uncharacterized protein</fullName>
    </submittedName>
</protein>
<organism evidence="2 3">
    <name type="scientific">Formimonas warabiya</name>
    <dbReference type="NCBI Taxonomy" id="1761012"/>
    <lineage>
        <taxon>Bacteria</taxon>
        <taxon>Bacillati</taxon>
        <taxon>Bacillota</taxon>
        <taxon>Clostridia</taxon>
        <taxon>Eubacteriales</taxon>
        <taxon>Peptococcaceae</taxon>
        <taxon>Candidatus Formimonas</taxon>
    </lineage>
</organism>
<feature type="region of interest" description="Disordered" evidence="1">
    <location>
        <begin position="389"/>
        <end position="414"/>
    </location>
</feature>
<dbReference type="EMBL" id="CP017634">
    <property type="protein sequence ID" value="ATW26736.1"/>
    <property type="molecule type" value="Genomic_DNA"/>
</dbReference>
<dbReference type="AlphaFoldDB" id="A0A3G1KWB4"/>
<gene>
    <name evidence="2" type="ORF">DCMF_19980</name>
</gene>
<feature type="compositionally biased region" description="Acidic residues" evidence="1">
    <location>
        <begin position="8"/>
        <end position="20"/>
    </location>
</feature>
<sequence length="414" mass="44780">MVTGGVENGDDEDDGEEDEEGKSLKLVVNGNLKLNGSHAFQLKNKASVYVSGSINMNNAGTTMDVNYASTFYVHQDININNNGAILYVNNPTHQFVNFFVKKDLSVYGGTIDTANITYPDGRLNMFVQGKLSTGNPAKFGTGLPDRLITYLPNKDVNGNTITQNHEVSAWQASIKAGIYAPASKVSTDSNILGAITCETMSSYSGTKTYSPLMAAINLNGNTVFPNNNSNNDGIVTIKKSDTGWNDNPVNRYWDKNYTPFNLQFAIESVPAVPSAPSGTSYISFSDINNGENRVFPSEGNYQSSGNYRLNKIQVNRGTLKITGPANIYIDNGIEVNNGSSILAEGNVSFFIKGKLQLNNGSSFLIKDSSNVYVGNEMESNASTFIYEGTNSEGSSGGGEDDQKIKLGHISWKEQ</sequence>
<dbReference type="KEGG" id="fwa:DCMF_19980"/>
<feature type="region of interest" description="Disordered" evidence="1">
    <location>
        <begin position="1"/>
        <end position="21"/>
    </location>
</feature>
<evidence type="ECO:0000313" key="2">
    <source>
        <dbReference type="EMBL" id="ATW26736.1"/>
    </source>
</evidence>
<feature type="compositionally biased region" description="Basic and acidic residues" evidence="1">
    <location>
        <begin position="400"/>
        <end position="414"/>
    </location>
</feature>
<keyword evidence="3" id="KW-1185">Reference proteome</keyword>
<evidence type="ECO:0000313" key="3">
    <source>
        <dbReference type="Proteomes" id="UP000323521"/>
    </source>
</evidence>